<comment type="caution">
    <text evidence="1">The sequence shown here is derived from an EMBL/GenBank/DDBJ whole genome shotgun (WGS) entry which is preliminary data.</text>
</comment>
<dbReference type="RefSeq" id="WP_103052567.1">
    <property type="nucleotide sequence ID" value="NZ_POWF01000007.1"/>
</dbReference>
<sequence length="172" mass="19747">MILKGFKEKSIKKKLNSLLHSPGAISENSIVKSIGVLFNGDEVNDFEVFKTLADDLNVRPNKLKIIAYTENKKENLFSWNVCFNPKDIGWHGKIKNIELEEFLGVEFDLLVSFYAKDVLELKLLTALSKAKFKAGIFQEDERLNDLIVNTGIKDFSAFKRELKKYLKVFNKL</sequence>
<gene>
    <name evidence="1" type="ORF">C1T31_11135</name>
</gene>
<keyword evidence="2" id="KW-1185">Reference proteome</keyword>
<name>A0A2K1DXE0_9FLAO</name>
<dbReference type="InterPro" id="IPR054207">
    <property type="entry name" value="DUF6913"/>
</dbReference>
<dbReference type="Pfam" id="PF21857">
    <property type="entry name" value="DUF6913"/>
    <property type="match status" value="1"/>
</dbReference>
<reference evidence="1 2" key="1">
    <citation type="submission" date="2018-01" db="EMBL/GenBank/DDBJ databases">
        <title>The draft genome of Hanstruepera neustonica JCM19743.</title>
        <authorList>
            <person name="He R.-H."/>
            <person name="Du Z.-J."/>
        </authorList>
    </citation>
    <scope>NUCLEOTIDE SEQUENCE [LARGE SCALE GENOMIC DNA]</scope>
    <source>
        <strain evidence="1 2">JCM19743</strain>
    </source>
</reference>
<organism evidence="1 2">
    <name type="scientific">Hanstruepera neustonica</name>
    <dbReference type="NCBI Taxonomy" id="1445657"/>
    <lineage>
        <taxon>Bacteria</taxon>
        <taxon>Pseudomonadati</taxon>
        <taxon>Bacteroidota</taxon>
        <taxon>Flavobacteriia</taxon>
        <taxon>Flavobacteriales</taxon>
        <taxon>Flavobacteriaceae</taxon>
        <taxon>Hanstruepera</taxon>
    </lineage>
</organism>
<dbReference type="OrthoDB" id="1430532at2"/>
<dbReference type="Proteomes" id="UP000236641">
    <property type="component" value="Unassembled WGS sequence"/>
</dbReference>
<accession>A0A2K1DXE0</accession>
<dbReference type="EMBL" id="POWF01000007">
    <property type="protein sequence ID" value="PNQ72688.1"/>
    <property type="molecule type" value="Genomic_DNA"/>
</dbReference>
<protein>
    <submittedName>
        <fullName evidence="1">Uncharacterized protein</fullName>
    </submittedName>
</protein>
<evidence type="ECO:0000313" key="2">
    <source>
        <dbReference type="Proteomes" id="UP000236641"/>
    </source>
</evidence>
<proteinExistence type="predicted"/>
<dbReference type="AlphaFoldDB" id="A0A2K1DXE0"/>
<evidence type="ECO:0000313" key="1">
    <source>
        <dbReference type="EMBL" id="PNQ72688.1"/>
    </source>
</evidence>